<proteinExistence type="predicted"/>
<dbReference type="AlphaFoldDB" id="A0A822Z0B9"/>
<evidence type="ECO:0000313" key="2">
    <source>
        <dbReference type="Proteomes" id="UP000607653"/>
    </source>
</evidence>
<accession>A0A822Z0B9</accession>
<evidence type="ECO:0000313" key="1">
    <source>
        <dbReference type="EMBL" id="DAD39814.1"/>
    </source>
</evidence>
<organism evidence="1 2">
    <name type="scientific">Nelumbo nucifera</name>
    <name type="common">Sacred lotus</name>
    <dbReference type="NCBI Taxonomy" id="4432"/>
    <lineage>
        <taxon>Eukaryota</taxon>
        <taxon>Viridiplantae</taxon>
        <taxon>Streptophyta</taxon>
        <taxon>Embryophyta</taxon>
        <taxon>Tracheophyta</taxon>
        <taxon>Spermatophyta</taxon>
        <taxon>Magnoliopsida</taxon>
        <taxon>Proteales</taxon>
        <taxon>Nelumbonaceae</taxon>
        <taxon>Nelumbo</taxon>
    </lineage>
</organism>
<gene>
    <name evidence="1" type="ORF">HUJ06_014137</name>
</gene>
<reference evidence="1 2" key="1">
    <citation type="journal article" date="2020" name="Mol. Biol. Evol.">
        <title>Distinct Expression and Methylation Patterns for Genes with Different Fates following a Single Whole-Genome Duplication in Flowering Plants.</title>
        <authorList>
            <person name="Shi T."/>
            <person name="Rahmani R.S."/>
            <person name="Gugger P.F."/>
            <person name="Wang M."/>
            <person name="Li H."/>
            <person name="Zhang Y."/>
            <person name="Li Z."/>
            <person name="Wang Q."/>
            <person name="Van de Peer Y."/>
            <person name="Marchal K."/>
            <person name="Chen J."/>
        </authorList>
    </citation>
    <scope>NUCLEOTIDE SEQUENCE [LARGE SCALE GENOMIC DNA]</scope>
    <source>
        <tissue evidence="1">Leaf</tissue>
    </source>
</reference>
<dbReference type="Proteomes" id="UP000607653">
    <property type="component" value="Unassembled WGS sequence"/>
</dbReference>
<dbReference type="EMBL" id="DUZY01000005">
    <property type="protein sequence ID" value="DAD39814.1"/>
    <property type="molecule type" value="Genomic_DNA"/>
</dbReference>
<dbReference type="PANTHER" id="PTHR44575">
    <property type="entry name" value="OS01G0589200 PROTEIN"/>
    <property type="match status" value="1"/>
</dbReference>
<protein>
    <submittedName>
        <fullName evidence="1">Uncharacterized protein</fullName>
    </submittedName>
</protein>
<keyword evidence="2" id="KW-1185">Reference proteome</keyword>
<name>A0A822Z0B9_NELNU</name>
<comment type="caution">
    <text evidence="1">The sequence shown here is derived from an EMBL/GenBank/DDBJ whole genome shotgun (WGS) entry which is preliminary data.</text>
</comment>
<dbReference type="PANTHER" id="PTHR44575:SF2">
    <property type="entry name" value="OS01G0589200 PROTEIN"/>
    <property type="match status" value="1"/>
</dbReference>
<sequence>MAGLFDKHADVYADARPRYPNDWYSMLVALTSSRTLAWDVVGEDGVTVTLEEKL</sequence>